<keyword evidence="2" id="KW-1185">Reference proteome</keyword>
<accession>A0ABD3A413</accession>
<dbReference type="PANTHER" id="PTHR31901">
    <property type="entry name" value="GH3 DOMAIN-CONTAINING PROTEIN"/>
    <property type="match status" value="1"/>
</dbReference>
<reference evidence="1 2" key="1">
    <citation type="submission" date="2024-11" db="EMBL/GenBank/DDBJ databases">
        <title>A near-complete genome assembly of Cinchona calisaya.</title>
        <authorList>
            <person name="Lian D.C."/>
            <person name="Zhao X.W."/>
            <person name="Wei L."/>
        </authorList>
    </citation>
    <scope>NUCLEOTIDE SEQUENCE [LARGE SCALE GENOMIC DNA]</scope>
    <source>
        <tissue evidence="1">Nenye</tissue>
    </source>
</reference>
<dbReference type="InterPro" id="IPR004993">
    <property type="entry name" value="GH3"/>
</dbReference>
<dbReference type="Proteomes" id="UP001630127">
    <property type="component" value="Unassembled WGS sequence"/>
</dbReference>
<organism evidence="1 2">
    <name type="scientific">Cinchona calisaya</name>
    <dbReference type="NCBI Taxonomy" id="153742"/>
    <lineage>
        <taxon>Eukaryota</taxon>
        <taxon>Viridiplantae</taxon>
        <taxon>Streptophyta</taxon>
        <taxon>Embryophyta</taxon>
        <taxon>Tracheophyta</taxon>
        <taxon>Spermatophyta</taxon>
        <taxon>Magnoliopsida</taxon>
        <taxon>eudicotyledons</taxon>
        <taxon>Gunneridae</taxon>
        <taxon>Pentapetalae</taxon>
        <taxon>asterids</taxon>
        <taxon>lamiids</taxon>
        <taxon>Gentianales</taxon>
        <taxon>Rubiaceae</taxon>
        <taxon>Cinchonoideae</taxon>
        <taxon>Cinchoneae</taxon>
        <taxon>Cinchona</taxon>
    </lineage>
</organism>
<name>A0ABD3A413_9GENT</name>
<dbReference type="EMBL" id="JBJUIK010000006">
    <property type="protein sequence ID" value="KAL3525641.1"/>
    <property type="molecule type" value="Genomic_DNA"/>
</dbReference>
<dbReference type="AlphaFoldDB" id="A0ABD3A413"/>
<dbReference type="Pfam" id="PF03321">
    <property type="entry name" value="GH3"/>
    <property type="match status" value="1"/>
</dbReference>
<gene>
    <name evidence="1" type="ORF">ACH5RR_014013</name>
</gene>
<sequence length="141" mass="15922">MAVDSAISSPLGPPACEQDAKALEFIDEMTRNCDSEQEKVLAEILSRNANTEYLQEFKLYGATDRDSFKSKIPVVGYEDLYPYIQRIANGDRSPILSSHPISEFLTSSGTSAGERKLMPTIHEEWDRRQMLYSLLMPVMNL</sequence>
<evidence type="ECO:0000313" key="2">
    <source>
        <dbReference type="Proteomes" id="UP001630127"/>
    </source>
</evidence>
<comment type="caution">
    <text evidence="1">The sequence shown here is derived from an EMBL/GenBank/DDBJ whole genome shotgun (WGS) entry which is preliminary data.</text>
</comment>
<evidence type="ECO:0000313" key="1">
    <source>
        <dbReference type="EMBL" id="KAL3525641.1"/>
    </source>
</evidence>
<dbReference type="PANTHER" id="PTHR31901:SF96">
    <property type="entry name" value="INDOLE-3-ACETIC ACID-AMIDO SYNTHETASE GH3.1-RELATED"/>
    <property type="match status" value="1"/>
</dbReference>
<proteinExistence type="predicted"/>
<protein>
    <submittedName>
        <fullName evidence="1">Uncharacterized protein</fullName>
    </submittedName>
</protein>